<evidence type="ECO:0000313" key="1">
    <source>
        <dbReference type="EMBL" id="CAJ1370155.1"/>
    </source>
</evidence>
<dbReference type="Proteomes" id="UP001178507">
    <property type="component" value="Unassembled WGS sequence"/>
</dbReference>
<evidence type="ECO:0000313" key="2">
    <source>
        <dbReference type="Proteomes" id="UP001178507"/>
    </source>
</evidence>
<dbReference type="EMBL" id="CAUJNA010000002">
    <property type="protein sequence ID" value="CAJ1370155.1"/>
    <property type="molecule type" value="Genomic_DNA"/>
</dbReference>
<dbReference type="AlphaFoldDB" id="A0AA36MJ27"/>
<reference evidence="1" key="1">
    <citation type="submission" date="2023-08" db="EMBL/GenBank/DDBJ databases">
        <authorList>
            <person name="Chen Y."/>
            <person name="Shah S."/>
            <person name="Dougan E. K."/>
            <person name="Thang M."/>
            <person name="Chan C."/>
        </authorList>
    </citation>
    <scope>NUCLEOTIDE SEQUENCE</scope>
</reference>
<accession>A0AA36MJ27</accession>
<protein>
    <submittedName>
        <fullName evidence="1">Uncharacterized protein</fullName>
    </submittedName>
</protein>
<gene>
    <name evidence="1" type="ORF">EVOR1521_LOCUS794</name>
</gene>
<sequence length="78" mass="8453">MLPELIYFLTELALASEDVLAGGSVYEGSGGTRKSNLFLAKITRPIYNVVFEAGKSAEMASSGGKTLVHFRVRLLECQ</sequence>
<organism evidence="1 2">
    <name type="scientific">Effrenium voratum</name>
    <dbReference type="NCBI Taxonomy" id="2562239"/>
    <lineage>
        <taxon>Eukaryota</taxon>
        <taxon>Sar</taxon>
        <taxon>Alveolata</taxon>
        <taxon>Dinophyceae</taxon>
        <taxon>Suessiales</taxon>
        <taxon>Symbiodiniaceae</taxon>
        <taxon>Effrenium</taxon>
    </lineage>
</organism>
<proteinExistence type="predicted"/>
<comment type="caution">
    <text evidence="1">The sequence shown here is derived from an EMBL/GenBank/DDBJ whole genome shotgun (WGS) entry which is preliminary data.</text>
</comment>
<name>A0AA36MJ27_9DINO</name>
<keyword evidence="2" id="KW-1185">Reference proteome</keyword>